<accession>A0ABC8V1S2</accession>
<protein>
    <submittedName>
        <fullName evidence="3">Uncharacterized protein</fullName>
    </submittedName>
</protein>
<evidence type="ECO:0000313" key="2">
    <source>
        <dbReference type="EMBL" id="CAK9138265.1"/>
    </source>
</evidence>
<comment type="caution">
    <text evidence="3">The sequence shown here is derived from an EMBL/GenBank/DDBJ whole genome shotgun (WGS) entry which is preliminary data.</text>
</comment>
<name>A0ABC8V1S2_9AQUA</name>
<dbReference type="EMBL" id="CAUOFW020000871">
    <property type="protein sequence ID" value="CAK9138265.1"/>
    <property type="molecule type" value="Genomic_DNA"/>
</dbReference>
<keyword evidence="4" id="KW-1185">Reference proteome</keyword>
<organism evidence="3 4">
    <name type="scientific">Ilex paraguariensis</name>
    <name type="common">yerba mate</name>
    <dbReference type="NCBI Taxonomy" id="185542"/>
    <lineage>
        <taxon>Eukaryota</taxon>
        <taxon>Viridiplantae</taxon>
        <taxon>Streptophyta</taxon>
        <taxon>Embryophyta</taxon>
        <taxon>Tracheophyta</taxon>
        <taxon>Spermatophyta</taxon>
        <taxon>Magnoliopsida</taxon>
        <taxon>eudicotyledons</taxon>
        <taxon>Gunneridae</taxon>
        <taxon>Pentapetalae</taxon>
        <taxon>asterids</taxon>
        <taxon>campanulids</taxon>
        <taxon>Aquifoliales</taxon>
        <taxon>Aquifoliaceae</taxon>
        <taxon>Ilex</taxon>
    </lineage>
</organism>
<evidence type="ECO:0000256" key="1">
    <source>
        <dbReference type="SAM" id="MobiDB-lite"/>
    </source>
</evidence>
<feature type="compositionally biased region" description="Polar residues" evidence="1">
    <location>
        <begin position="58"/>
        <end position="83"/>
    </location>
</feature>
<sequence length="162" mass="18387">MAYWSRTRAVFDVALKVHQTIQERDLEVGRNLGNWILHWLDRVKPSAQIRGGKPPSDGNANTSTTKQLTNSSHQKTPGGSRSFSARDRDRESDKHLFTSSKNIWSKPFPTIAMMIQPAKPAGTNMQYRQLCIGSPEGFKVNHGRFGFEGVIRKDIMQWILPH</sequence>
<feature type="region of interest" description="Disordered" evidence="1">
    <location>
        <begin position="47"/>
        <end position="96"/>
    </location>
</feature>
<proteinExistence type="predicted"/>
<dbReference type="Proteomes" id="UP001642360">
    <property type="component" value="Unassembled WGS sequence"/>
</dbReference>
<dbReference type="PANTHER" id="PTHR35998">
    <property type="entry name" value="OS02G0127900 PROTEIN"/>
    <property type="match status" value="1"/>
</dbReference>
<evidence type="ECO:0000313" key="3">
    <source>
        <dbReference type="EMBL" id="CAK9187303.1"/>
    </source>
</evidence>
<gene>
    <name evidence="2" type="ORF">ILEXP_LOCUS5366</name>
    <name evidence="3" type="ORF">ILEXP_LOCUS57817</name>
</gene>
<evidence type="ECO:0000313" key="4">
    <source>
        <dbReference type="Proteomes" id="UP001642360"/>
    </source>
</evidence>
<dbReference type="EMBL" id="CAUOFW020009891">
    <property type="protein sequence ID" value="CAK9187303.1"/>
    <property type="molecule type" value="Genomic_DNA"/>
</dbReference>
<reference evidence="3 4" key="1">
    <citation type="submission" date="2024-02" db="EMBL/GenBank/DDBJ databases">
        <authorList>
            <person name="Vignale AGUSTIN F."/>
            <person name="Sosa J E."/>
            <person name="Modenutti C."/>
        </authorList>
    </citation>
    <scope>NUCLEOTIDE SEQUENCE [LARGE SCALE GENOMIC DNA]</scope>
</reference>
<dbReference type="AlphaFoldDB" id="A0ABC8V1S2"/>
<feature type="compositionally biased region" description="Basic and acidic residues" evidence="1">
    <location>
        <begin position="84"/>
        <end position="96"/>
    </location>
</feature>
<dbReference type="PANTHER" id="PTHR35998:SF1">
    <property type="entry name" value="OS02G0127900 PROTEIN"/>
    <property type="match status" value="1"/>
</dbReference>